<name>A0ABQ3XGU9_9ACTN</name>
<evidence type="ECO:0000256" key="5">
    <source>
        <dbReference type="PIRNR" id="PIRNR005426"/>
    </source>
</evidence>
<dbReference type="Gene3D" id="3.40.109.10">
    <property type="entry name" value="NADH Oxidase"/>
    <property type="match status" value="1"/>
</dbReference>
<evidence type="ECO:0000259" key="6">
    <source>
        <dbReference type="Pfam" id="PF00881"/>
    </source>
</evidence>
<comment type="caution">
    <text evidence="7">The sequence shown here is derived from an EMBL/GenBank/DDBJ whole genome shotgun (WGS) entry which is preliminary data.</text>
</comment>
<evidence type="ECO:0000313" key="8">
    <source>
        <dbReference type="Proteomes" id="UP000612282"/>
    </source>
</evidence>
<keyword evidence="2 5" id="KW-0285">Flavoprotein</keyword>
<dbReference type="PANTHER" id="PTHR43425">
    <property type="entry name" value="OXYGEN-INSENSITIVE NADPH NITROREDUCTASE"/>
    <property type="match status" value="1"/>
</dbReference>
<keyword evidence="3 5" id="KW-0288">FMN</keyword>
<evidence type="ECO:0000256" key="3">
    <source>
        <dbReference type="ARBA" id="ARBA00022643"/>
    </source>
</evidence>
<dbReference type="PIRSF" id="PIRSF005426">
    <property type="entry name" value="Frp"/>
    <property type="match status" value="1"/>
</dbReference>
<dbReference type="Pfam" id="PF00881">
    <property type="entry name" value="Nitroreductase"/>
    <property type="match status" value="1"/>
</dbReference>
<dbReference type="InterPro" id="IPR029479">
    <property type="entry name" value="Nitroreductase"/>
</dbReference>
<dbReference type="SUPFAM" id="SSF55469">
    <property type="entry name" value="FMN-dependent nitroreductase-like"/>
    <property type="match status" value="1"/>
</dbReference>
<protein>
    <submittedName>
        <fullName evidence="7">NADPH-dependent oxidoreductase</fullName>
    </submittedName>
</protein>
<organism evidence="7 8">
    <name type="scientific">Actinoplanes couchii</name>
    <dbReference type="NCBI Taxonomy" id="403638"/>
    <lineage>
        <taxon>Bacteria</taxon>
        <taxon>Bacillati</taxon>
        <taxon>Actinomycetota</taxon>
        <taxon>Actinomycetes</taxon>
        <taxon>Micromonosporales</taxon>
        <taxon>Micromonosporaceae</taxon>
        <taxon>Actinoplanes</taxon>
    </lineage>
</organism>
<dbReference type="RefSeq" id="WP_203800890.1">
    <property type="nucleotide sequence ID" value="NZ_BAAAQE010000099.1"/>
</dbReference>
<dbReference type="EMBL" id="BOMG01000076">
    <property type="protein sequence ID" value="GID57709.1"/>
    <property type="molecule type" value="Genomic_DNA"/>
</dbReference>
<dbReference type="InterPro" id="IPR016446">
    <property type="entry name" value="Flavin_OxRdtase_Frp"/>
</dbReference>
<dbReference type="PANTHER" id="PTHR43425:SF2">
    <property type="entry name" value="OXYGEN-INSENSITIVE NADPH NITROREDUCTASE"/>
    <property type="match status" value="1"/>
</dbReference>
<comment type="similarity">
    <text evidence="1 5">Belongs to the flavin oxidoreductase frp family.</text>
</comment>
<accession>A0ABQ3XGU9</accession>
<gene>
    <name evidence="7" type="ORF">Aco03nite_061130</name>
</gene>
<keyword evidence="4 5" id="KW-0560">Oxidoreductase</keyword>
<keyword evidence="8" id="KW-1185">Reference proteome</keyword>
<proteinExistence type="inferred from homology"/>
<keyword evidence="5" id="KW-0521">NADP</keyword>
<evidence type="ECO:0000256" key="4">
    <source>
        <dbReference type="ARBA" id="ARBA00023002"/>
    </source>
</evidence>
<evidence type="ECO:0000313" key="7">
    <source>
        <dbReference type="EMBL" id="GID57709.1"/>
    </source>
</evidence>
<dbReference type="InterPro" id="IPR000415">
    <property type="entry name" value="Nitroreductase-like"/>
</dbReference>
<evidence type="ECO:0000256" key="2">
    <source>
        <dbReference type="ARBA" id="ARBA00022630"/>
    </source>
</evidence>
<feature type="domain" description="Nitroreductase" evidence="6">
    <location>
        <begin position="30"/>
        <end position="190"/>
    </location>
</feature>
<evidence type="ECO:0000256" key="1">
    <source>
        <dbReference type="ARBA" id="ARBA00008366"/>
    </source>
</evidence>
<sequence length="275" mass="30189">MTNELLNSRYGTQDQPANLIWNDHTRQLLGHRSVRAYLPDPLPDGALETMVAAAQSASSSSNLHHWSVIAVTDPAVKRELTRLSSSDYFGSSMPFVQEAPAILLWVADNSRNHAVATALGVEPVSLDYLDALVMATADTAIAAQNAVVAAEAMGLGVCYLGAMRNRARELADLVRLPPYSFVVFGLAVGRPDPARSADIRPRPAQSVVLHHDRYDATRGDGWLGEYETATRRFRAESGMRERSWAESVVVGTGRPYLDGRENLRRMVEKQGYRLG</sequence>
<reference evidence="7 8" key="1">
    <citation type="submission" date="2021-01" db="EMBL/GenBank/DDBJ databases">
        <title>Whole genome shotgun sequence of Actinoplanes couchii NBRC 106145.</title>
        <authorList>
            <person name="Komaki H."/>
            <person name="Tamura T."/>
        </authorList>
    </citation>
    <scope>NUCLEOTIDE SEQUENCE [LARGE SCALE GENOMIC DNA]</scope>
    <source>
        <strain evidence="7 8">NBRC 106145</strain>
    </source>
</reference>
<dbReference type="Proteomes" id="UP000612282">
    <property type="component" value="Unassembled WGS sequence"/>
</dbReference>